<feature type="domain" description="Helix-turn-helix" evidence="1">
    <location>
        <begin position="4"/>
        <end position="53"/>
    </location>
</feature>
<dbReference type="Proteomes" id="UP000250550">
    <property type="component" value="Unassembled WGS sequence"/>
</dbReference>
<dbReference type="Pfam" id="PF12728">
    <property type="entry name" value="HTH_17"/>
    <property type="match status" value="1"/>
</dbReference>
<dbReference type="NCBIfam" id="TIGR01764">
    <property type="entry name" value="excise"/>
    <property type="match status" value="1"/>
</dbReference>
<dbReference type="AlphaFoldDB" id="A0A329ULP4"/>
<dbReference type="SUPFAM" id="SSF46955">
    <property type="entry name" value="Putative DNA-binding domain"/>
    <property type="match status" value="1"/>
</dbReference>
<evidence type="ECO:0000259" key="1">
    <source>
        <dbReference type="Pfam" id="PF12728"/>
    </source>
</evidence>
<dbReference type="InterPro" id="IPR009061">
    <property type="entry name" value="DNA-bd_dom_put_sf"/>
</dbReference>
<dbReference type="InterPro" id="IPR010093">
    <property type="entry name" value="SinI_DNA-bd"/>
</dbReference>
<dbReference type="GO" id="GO:0003677">
    <property type="term" value="F:DNA binding"/>
    <property type="evidence" value="ECO:0007669"/>
    <property type="project" value="InterPro"/>
</dbReference>
<organism evidence="2 3">
    <name type="scientific">Faecalibacterium prausnitzii</name>
    <dbReference type="NCBI Taxonomy" id="853"/>
    <lineage>
        <taxon>Bacteria</taxon>
        <taxon>Bacillati</taxon>
        <taxon>Bacillota</taxon>
        <taxon>Clostridia</taxon>
        <taxon>Eubacteriales</taxon>
        <taxon>Oscillospiraceae</taxon>
        <taxon>Faecalibacterium</taxon>
    </lineage>
</organism>
<evidence type="ECO:0000313" key="2">
    <source>
        <dbReference type="EMBL" id="RAW63755.1"/>
    </source>
</evidence>
<sequence length="56" mass="6634">MGELYTCKDVAERYGVQIITVWEWIRKKKLGAIKIGKEYRVSAEDIKAFERSRRTI</sequence>
<reference evidence="2 3" key="1">
    <citation type="submission" date="2018-02" db="EMBL/GenBank/DDBJ databases">
        <title>Complete genome sequencing of Faecalibacterium prausnitzii strains isolated from the human gut.</title>
        <authorList>
            <person name="Fitzgerald B.C."/>
            <person name="Shkoporov A.N."/>
            <person name="Ross P.R."/>
            <person name="Hill C."/>
        </authorList>
    </citation>
    <scope>NUCLEOTIDE SEQUENCE [LARGE SCALE GENOMIC DNA]</scope>
    <source>
        <strain evidence="2 3">APC924/119</strain>
    </source>
</reference>
<protein>
    <submittedName>
        <fullName evidence="2">Excisionase</fullName>
    </submittedName>
</protein>
<comment type="caution">
    <text evidence="2">The sequence shown here is derived from an EMBL/GenBank/DDBJ whole genome shotgun (WGS) entry which is preliminary data.</text>
</comment>
<accession>A0A329ULP4</accession>
<dbReference type="InterPro" id="IPR041657">
    <property type="entry name" value="HTH_17"/>
</dbReference>
<dbReference type="RefSeq" id="WP_112121971.1">
    <property type="nucleotide sequence ID" value="NZ_CAXSZA010000003.1"/>
</dbReference>
<proteinExistence type="predicted"/>
<dbReference type="EMBL" id="PRLF01000024">
    <property type="protein sequence ID" value="RAW63755.1"/>
    <property type="molecule type" value="Genomic_DNA"/>
</dbReference>
<gene>
    <name evidence="2" type="ORF">C4N21_12590</name>
</gene>
<name>A0A329ULP4_9FIRM</name>
<evidence type="ECO:0000313" key="3">
    <source>
        <dbReference type="Proteomes" id="UP000250550"/>
    </source>
</evidence>